<keyword evidence="1" id="KW-0175">Coiled coil</keyword>
<feature type="transmembrane region" description="Helical" evidence="2">
    <location>
        <begin position="7"/>
        <end position="27"/>
    </location>
</feature>
<gene>
    <name evidence="3" type="ORF">GGD71_004228</name>
</gene>
<comment type="caution">
    <text evidence="3">The sequence shown here is derived from an EMBL/GenBank/DDBJ whole genome shotgun (WGS) entry which is preliminary data.</text>
</comment>
<dbReference type="RefSeq" id="WP_184640631.1">
    <property type="nucleotide sequence ID" value="NZ_JACIFZ010000005.1"/>
</dbReference>
<reference evidence="3 4" key="1">
    <citation type="submission" date="2020-08" db="EMBL/GenBank/DDBJ databases">
        <title>Genomic Encyclopedia of Type Strains, Phase IV (KMG-V): Genome sequencing to study the core and pangenomes of soil and plant-associated prokaryotes.</title>
        <authorList>
            <person name="Whitman W."/>
        </authorList>
    </citation>
    <scope>NUCLEOTIDE SEQUENCE [LARGE SCALE GENOMIC DNA]</scope>
    <source>
        <strain evidence="3 4">34/80</strain>
    </source>
</reference>
<sequence>MRDKRLIVGFAISAGWIALAVFMLVAQERPTRLNEWGDFIAGFSAPLAFFWLVLGYLQQGEELKQSTKALRLQADELKQSVEQQSNLVELSRKQMQHEIEKLEEDRRRYREAVRPTFVPQQSSIVHNAQTGEVAAFHISIVNIGRPATRVRMRFEIDGTLADSVNRAIFSSEENVRVSLPLAKGRLSNATIDYVDASGLPGRCEFQIRAVREKTLEFSDTVLVL</sequence>
<feature type="coiled-coil region" evidence="1">
    <location>
        <begin position="67"/>
        <end position="112"/>
    </location>
</feature>
<protein>
    <submittedName>
        <fullName evidence="3">Uncharacterized protein</fullName>
    </submittedName>
</protein>
<organism evidence="3 4">
    <name type="scientific">Variovorax guangxiensis</name>
    <dbReference type="NCBI Taxonomy" id="1775474"/>
    <lineage>
        <taxon>Bacteria</taxon>
        <taxon>Pseudomonadati</taxon>
        <taxon>Pseudomonadota</taxon>
        <taxon>Betaproteobacteria</taxon>
        <taxon>Burkholderiales</taxon>
        <taxon>Comamonadaceae</taxon>
        <taxon>Variovorax</taxon>
    </lineage>
</organism>
<dbReference type="EMBL" id="JACIFZ010000005">
    <property type="protein sequence ID" value="MBB4223442.1"/>
    <property type="molecule type" value="Genomic_DNA"/>
</dbReference>
<keyword evidence="2" id="KW-0472">Membrane</keyword>
<dbReference type="Proteomes" id="UP000524450">
    <property type="component" value="Unassembled WGS sequence"/>
</dbReference>
<feature type="transmembrane region" description="Helical" evidence="2">
    <location>
        <begin position="39"/>
        <end position="57"/>
    </location>
</feature>
<name>A0A840FRE0_9BURK</name>
<evidence type="ECO:0000256" key="2">
    <source>
        <dbReference type="SAM" id="Phobius"/>
    </source>
</evidence>
<evidence type="ECO:0000313" key="3">
    <source>
        <dbReference type="EMBL" id="MBB4223442.1"/>
    </source>
</evidence>
<proteinExistence type="predicted"/>
<evidence type="ECO:0000256" key="1">
    <source>
        <dbReference type="SAM" id="Coils"/>
    </source>
</evidence>
<accession>A0A840FRE0</accession>
<evidence type="ECO:0000313" key="4">
    <source>
        <dbReference type="Proteomes" id="UP000524450"/>
    </source>
</evidence>
<keyword evidence="2" id="KW-1133">Transmembrane helix</keyword>
<keyword evidence="2" id="KW-0812">Transmembrane</keyword>
<dbReference type="AlphaFoldDB" id="A0A840FRE0"/>